<evidence type="ECO:0000313" key="3">
    <source>
        <dbReference type="Proteomes" id="UP000198942"/>
    </source>
</evidence>
<dbReference type="PANTHER" id="PTHR13696:SF52">
    <property type="entry name" value="PARA FAMILY PROTEIN CT_582"/>
    <property type="match status" value="1"/>
</dbReference>
<organism evidence="2 3">
    <name type="scientific">Mucilaginibacter gossypiicola</name>
    <dbReference type="NCBI Taxonomy" id="551995"/>
    <lineage>
        <taxon>Bacteria</taxon>
        <taxon>Pseudomonadati</taxon>
        <taxon>Bacteroidota</taxon>
        <taxon>Sphingobacteriia</taxon>
        <taxon>Sphingobacteriales</taxon>
        <taxon>Sphingobacteriaceae</taxon>
        <taxon>Mucilaginibacter</taxon>
    </lineage>
</organism>
<dbReference type="EMBL" id="FOCL01000002">
    <property type="protein sequence ID" value="SEN25063.1"/>
    <property type="molecule type" value="Genomic_DNA"/>
</dbReference>
<dbReference type="InterPro" id="IPR025669">
    <property type="entry name" value="AAA_dom"/>
</dbReference>
<evidence type="ECO:0000259" key="1">
    <source>
        <dbReference type="Pfam" id="PF13614"/>
    </source>
</evidence>
<reference evidence="3" key="1">
    <citation type="submission" date="2016-10" db="EMBL/GenBank/DDBJ databases">
        <authorList>
            <person name="Varghese N."/>
            <person name="Submissions S."/>
        </authorList>
    </citation>
    <scope>NUCLEOTIDE SEQUENCE [LARGE SCALE GENOMIC DNA]</scope>
    <source>
        <strain evidence="3">Gh-48</strain>
    </source>
</reference>
<dbReference type="Proteomes" id="UP000198942">
    <property type="component" value="Unassembled WGS sequence"/>
</dbReference>
<dbReference type="CDD" id="cd02042">
    <property type="entry name" value="ParAB_family"/>
    <property type="match status" value="1"/>
</dbReference>
<keyword evidence="3" id="KW-1185">Reference proteome</keyword>
<protein>
    <submittedName>
        <fullName evidence="2">AAA domain-containing protein</fullName>
    </submittedName>
</protein>
<accession>A0A1H8EZZ6</accession>
<gene>
    <name evidence="2" type="ORF">SAMN05192574_102909</name>
</gene>
<dbReference type="STRING" id="551995.SAMN05192574_102909"/>
<dbReference type="RefSeq" id="WP_091210244.1">
    <property type="nucleotide sequence ID" value="NZ_FOCL01000002.1"/>
</dbReference>
<dbReference type="InterPro" id="IPR027417">
    <property type="entry name" value="P-loop_NTPase"/>
</dbReference>
<proteinExistence type="predicted"/>
<dbReference type="Pfam" id="PF13614">
    <property type="entry name" value="AAA_31"/>
    <property type="match status" value="1"/>
</dbReference>
<dbReference type="PANTHER" id="PTHR13696">
    <property type="entry name" value="P-LOOP CONTAINING NUCLEOSIDE TRIPHOSPHATE HYDROLASE"/>
    <property type="match status" value="1"/>
</dbReference>
<evidence type="ECO:0000313" key="2">
    <source>
        <dbReference type="EMBL" id="SEN25063.1"/>
    </source>
</evidence>
<dbReference type="AlphaFoldDB" id="A0A1H8EZZ6"/>
<dbReference type="InterPro" id="IPR050678">
    <property type="entry name" value="DNA_Partitioning_ATPase"/>
</dbReference>
<sequence length="342" mass="38227">MRIVFFNHKGGVSKTTTTFHLGWKLAERGSRVLLVDADPQCNLTGLIMKDDFERYYTEPATRRNNLMEGVDPAFQGRPEPIRHINCFAIDRNPNLFLLPGHPNLTELEPQLSFTQTTQNAFATMQNLPGAFNALIENTCEVYEIDYVLIDLNPGLSAINQNLFSISDMFIIPTNPDPFSLMAINTLANVLPRWSRSAAQMKDAFQNSSYPFPDRNPKFGGAVMQRFNIRNGRPAAPFRNNMDEILTAIETTLAPSLARASMTYPNTVYEAAGIPHNYGMAEIPDFQSLLPQSHSIGVPVYALLDNEIGRTGTVLAQMVEKRDAFNGMFNDFARIIETVKANA</sequence>
<dbReference type="OrthoDB" id="9815116at2"/>
<name>A0A1H8EZZ6_9SPHI</name>
<feature type="domain" description="AAA" evidence="1">
    <location>
        <begin position="3"/>
        <end position="191"/>
    </location>
</feature>
<dbReference type="SUPFAM" id="SSF52540">
    <property type="entry name" value="P-loop containing nucleoside triphosphate hydrolases"/>
    <property type="match status" value="1"/>
</dbReference>
<dbReference type="Gene3D" id="3.40.50.300">
    <property type="entry name" value="P-loop containing nucleotide triphosphate hydrolases"/>
    <property type="match status" value="1"/>
</dbReference>